<organism evidence="9 10">
    <name type="scientific">Vitis vinifera</name>
    <name type="common">Grape</name>
    <dbReference type="NCBI Taxonomy" id="29760"/>
    <lineage>
        <taxon>Eukaryota</taxon>
        <taxon>Viridiplantae</taxon>
        <taxon>Streptophyta</taxon>
        <taxon>Embryophyta</taxon>
        <taxon>Tracheophyta</taxon>
        <taxon>Spermatophyta</taxon>
        <taxon>Magnoliopsida</taxon>
        <taxon>eudicotyledons</taxon>
        <taxon>Gunneridae</taxon>
        <taxon>Pentapetalae</taxon>
        <taxon>rosids</taxon>
        <taxon>Vitales</taxon>
        <taxon>Vitaceae</taxon>
        <taxon>Viteae</taxon>
        <taxon>Vitis</taxon>
    </lineage>
</organism>
<keyword evidence="4" id="KW-0964">Secreted</keyword>
<dbReference type="SMART" id="SM00710">
    <property type="entry name" value="PbH1"/>
    <property type="match status" value="2"/>
</dbReference>
<dbReference type="Pfam" id="PF00295">
    <property type="entry name" value="Glyco_hydro_28"/>
    <property type="match status" value="2"/>
</dbReference>
<proteinExistence type="inferred from homology"/>
<keyword evidence="6 8" id="KW-0326">Glycosidase</keyword>
<dbReference type="InterPro" id="IPR000743">
    <property type="entry name" value="Glyco_hydro_28"/>
</dbReference>
<gene>
    <name evidence="9" type="ORF">VitviT2T_030633</name>
</gene>
<sequence>MASTVMIPEGTYALGQITIGGPCKAPINFIVQGTMKAPVDTSRFKAEAGWIAFQQIDQFTLFGGGVFYGQGKTVWGRKSPRSAYCNQLPIIDGNHIGRSSGINITDSTIETGDDCVSIGNGSEQINIQSITCGPEHGISMGSLGKYSNEEPVVGISVKNCTFTNTQNGVRVKTWPASHQGTAFEMHFEDIAMNNVGNPIIIDQEYCPHNQCNLKVAVKLVCSQEVPCQDVELGDINLKYNGSEGPTMSQCKNIKPNLLGTQLPRTCA</sequence>
<keyword evidence="7" id="KW-0961">Cell wall biogenesis/degradation</keyword>
<keyword evidence="5 8" id="KW-0378">Hydrolase</keyword>
<dbReference type="InterPro" id="IPR012334">
    <property type="entry name" value="Pectin_lyas_fold"/>
</dbReference>
<evidence type="ECO:0000256" key="5">
    <source>
        <dbReference type="ARBA" id="ARBA00022801"/>
    </source>
</evidence>
<dbReference type="EMBL" id="CP126666">
    <property type="protein sequence ID" value="WKA13323.1"/>
    <property type="molecule type" value="Genomic_DNA"/>
</dbReference>
<evidence type="ECO:0000256" key="2">
    <source>
        <dbReference type="ARBA" id="ARBA00008834"/>
    </source>
</evidence>
<evidence type="ECO:0000256" key="6">
    <source>
        <dbReference type="ARBA" id="ARBA00023295"/>
    </source>
</evidence>
<keyword evidence="10" id="KW-1185">Reference proteome</keyword>
<comment type="subcellular location">
    <subcellularLocation>
        <location evidence="1">Secreted</location>
        <location evidence="1">Cell wall</location>
    </subcellularLocation>
</comment>
<dbReference type="InterPro" id="IPR006626">
    <property type="entry name" value="PbH1"/>
</dbReference>
<evidence type="ECO:0000256" key="1">
    <source>
        <dbReference type="ARBA" id="ARBA00004191"/>
    </source>
</evidence>
<accession>A0ABY9E083</accession>
<dbReference type="Gene3D" id="2.160.20.10">
    <property type="entry name" value="Single-stranded right-handed beta-helix, Pectin lyase-like"/>
    <property type="match status" value="2"/>
</dbReference>
<evidence type="ECO:0000256" key="4">
    <source>
        <dbReference type="ARBA" id="ARBA00022525"/>
    </source>
</evidence>
<keyword evidence="3" id="KW-0134">Cell wall</keyword>
<reference evidence="9 10" key="1">
    <citation type="journal article" date="2023" name="Hortic Res">
        <title>The complete reference genome for grapevine (Vitis vinifera L.) genetics and breeding.</title>
        <authorList>
            <person name="Shi X."/>
            <person name="Cao S."/>
            <person name="Wang X."/>
            <person name="Huang S."/>
            <person name="Wang Y."/>
            <person name="Liu Z."/>
            <person name="Liu W."/>
            <person name="Leng X."/>
            <person name="Peng Y."/>
            <person name="Wang N."/>
            <person name="Wang Y."/>
            <person name="Ma Z."/>
            <person name="Xu X."/>
            <person name="Zhang F."/>
            <person name="Xue H."/>
            <person name="Zhong H."/>
            <person name="Wang Y."/>
            <person name="Zhang K."/>
            <person name="Velt A."/>
            <person name="Avia K."/>
            <person name="Holtgrawe D."/>
            <person name="Grimplet J."/>
            <person name="Matus J.T."/>
            <person name="Ware D."/>
            <person name="Wu X."/>
            <person name="Wang H."/>
            <person name="Liu C."/>
            <person name="Fang Y."/>
            <person name="Rustenholz C."/>
            <person name="Cheng Z."/>
            <person name="Xiao H."/>
            <person name="Zhou Y."/>
        </authorList>
    </citation>
    <scope>NUCLEOTIDE SEQUENCE [LARGE SCALE GENOMIC DNA]</scope>
    <source>
        <strain evidence="10">cv. Pinot noir / PN40024</strain>
        <tissue evidence="9">Leaf</tissue>
    </source>
</reference>
<dbReference type="InterPro" id="IPR011050">
    <property type="entry name" value="Pectin_lyase_fold/virulence"/>
</dbReference>
<dbReference type="PANTHER" id="PTHR31375">
    <property type="match status" value="1"/>
</dbReference>
<dbReference type="SUPFAM" id="SSF51126">
    <property type="entry name" value="Pectin lyase-like"/>
    <property type="match status" value="1"/>
</dbReference>
<evidence type="ECO:0000313" key="9">
    <source>
        <dbReference type="EMBL" id="WKA13323.1"/>
    </source>
</evidence>
<name>A0ABY9E083_VITVI</name>
<evidence type="ECO:0000256" key="7">
    <source>
        <dbReference type="ARBA" id="ARBA00023316"/>
    </source>
</evidence>
<protein>
    <recommendedName>
        <fullName evidence="11">Polygalacturonase</fullName>
    </recommendedName>
</protein>
<dbReference type="Proteomes" id="UP001227230">
    <property type="component" value="Chromosome 19"/>
</dbReference>
<comment type="similarity">
    <text evidence="2 8">Belongs to the glycosyl hydrolase 28 family.</text>
</comment>
<evidence type="ECO:0000256" key="3">
    <source>
        <dbReference type="ARBA" id="ARBA00022512"/>
    </source>
</evidence>
<evidence type="ECO:0000313" key="10">
    <source>
        <dbReference type="Proteomes" id="UP001227230"/>
    </source>
</evidence>
<evidence type="ECO:0008006" key="11">
    <source>
        <dbReference type="Google" id="ProtNLM"/>
    </source>
</evidence>
<evidence type="ECO:0000256" key="8">
    <source>
        <dbReference type="RuleBase" id="RU361169"/>
    </source>
</evidence>